<dbReference type="EMBL" id="JXQK01000093">
    <property type="protein sequence ID" value="KIP59618.1"/>
    <property type="molecule type" value="Genomic_DNA"/>
</dbReference>
<evidence type="ECO:0008006" key="3">
    <source>
        <dbReference type="Google" id="ProtNLM"/>
    </source>
</evidence>
<dbReference type="RefSeq" id="WP_042520335.1">
    <property type="nucleotide sequence ID" value="NZ_JXQK01000093.1"/>
</dbReference>
<dbReference type="InterPro" id="IPR053842">
    <property type="entry name" value="NikA-like"/>
</dbReference>
<organism evidence="1 2">
    <name type="scientific">Prevotella pectinovora</name>
    <dbReference type="NCBI Taxonomy" id="1602169"/>
    <lineage>
        <taxon>Bacteria</taxon>
        <taxon>Pseudomonadati</taxon>
        <taxon>Bacteroidota</taxon>
        <taxon>Bacteroidia</taxon>
        <taxon>Bacteroidales</taxon>
        <taxon>Prevotellaceae</taxon>
        <taxon>Prevotella</taxon>
    </lineage>
</organism>
<gene>
    <name evidence="1" type="ORF">ST44_13275</name>
</gene>
<keyword evidence="2" id="KW-1185">Reference proteome</keyword>
<comment type="caution">
    <text evidence="1">The sequence shown here is derived from an EMBL/GenBank/DDBJ whole genome shotgun (WGS) entry which is preliminary data.</text>
</comment>
<evidence type="ECO:0000313" key="2">
    <source>
        <dbReference type="Proteomes" id="UP000032046"/>
    </source>
</evidence>
<sequence>MAKKKKIIKKTPTRVHSFRCTDKDWKELKKLAKECGISIGKYLVETGLKHHPRQRLTPEESKALNSLTEARTDLIKVRSKLHDASPEEKQKMFRSATFMKWWIEAVERLIKHWYSIEDNLTSPVLTKVQEDE</sequence>
<name>A0A0D0IWQ3_9BACT</name>
<dbReference type="Proteomes" id="UP000032046">
    <property type="component" value="Unassembled WGS sequence"/>
</dbReference>
<protein>
    <recommendedName>
        <fullName evidence="3">Mobilization protein</fullName>
    </recommendedName>
</protein>
<dbReference type="STRING" id="1602171.ST44_13275"/>
<accession>A0A0D0IWQ3</accession>
<evidence type="ECO:0000313" key="1">
    <source>
        <dbReference type="EMBL" id="KIP59618.1"/>
    </source>
</evidence>
<dbReference type="AlphaFoldDB" id="A0A0D0IWQ3"/>
<reference evidence="1 2" key="1">
    <citation type="submission" date="2015-01" db="EMBL/GenBank/DDBJ databases">
        <title>Comparative genomics of non-oral Prevotella species.</title>
        <authorList>
            <person name="Accetto T."/>
            <person name="Nograsek B."/>
            <person name="Avgustin G."/>
        </authorList>
    </citation>
    <scope>NUCLEOTIDE SEQUENCE [LARGE SCALE GENOMIC DNA]</scope>
    <source>
        <strain evidence="1 2">P5-119</strain>
    </source>
</reference>
<proteinExistence type="predicted"/>
<dbReference type="Pfam" id="PF21983">
    <property type="entry name" value="NikA-like"/>
    <property type="match status" value="1"/>
</dbReference>